<reference evidence="1 2" key="1">
    <citation type="submission" date="2019-03" db="EMBL/GenBank/DDBJ databases">
        <title>Genomic analyses of the natural microbiome of Caenorhabditis elegans.</title>
        <authorList>
            <person name="Samuel B."/>
        </authorList>
    </citation>
    <scope>NUCLEOTIDE SEQUENCE [LARGE SCALE GENOMIC DNA]</scope>
    <source>
        <strain evidence="1 2">JUb18</strain>
    </source>
</reference>
<dbReference type="RefSeq" id="WP_133617457.1">
    <property type="nucleotide sequence ID" value="NZ_SNYA01000007.1"/>
</dbReference>
<name>A0A4R6RTS2_9MICO</name>
<proteinExistence type="predicted"/>
<comment type="caution">
    <text evidence="1">The sequence shown here is derived from an EMBL/GenBank/DDBJ whole genome shotgun (WGS) entry which is preliminary data.</text>
</comment>
<dbReference type="EMBL" id="SNYA01000007">
    <property type="protein sequence ID" value="TDP90272.1"/>
    <property type="molecule type" value="Genomic_DNA"/>
</dbReference>
<evidence type="ECO:0000313" key="1">
    <source>
        <dbReference type="EMBL" id="TDP90272.1"/>
    </source>
</evidence>
<accession>A0A4R6RTS2</accession>
<protein>
    <submittedName>
        <fullName evidence="1">Uncharacterized protein</fullName>
    </submittedName>
</protein>
<sequence>MESSSAQSSVLKWERDDPHYRVIVFSGPENEAATYDLPDLAVEQVWETVRVVAQEDSKLWSLALLERDVSGAPGLLWLSGMDYGRAPVSARDWRRRGEMQDRYLAAQAEEGRTPTLPNGLRLIRLFPEWGTESPLWENGTDDYNLDGKDLGLSAALSADLSAWSAQWGERDEDDETLPPGWLDRGMELWGRVQDELDGIAEVRPEFLE</sequence>
<keyword evidence="2" id="KW-1185">Reference proteome</keyword>
<gene>
    <name evidence="1" type="ORF">EDF62_2840</name>
</gene>
<dbReference type="Proteomes" id="UP000295601">
    <property type="component" value="Unassembled WGS sequence"/>
</dbReference>
<dbReference type="AlphaFoldDB" id="A0A4R6RTS2"/>
<organism evidence="1 2">
    <name type="scientific">Leucobacter luti</name>
    <dbReference type="NCBI Taxonomy" id="340320"/>
    <lineage>
        <taxon>Bacteria</taxon>
        <taxon>Bacillati</taxon>
        <taxon>Actinomycetota</taxon>
        <taxon>Actinomycetes</taxon>
        <taxon>Micrococcales</taxon>
        <taxon>Microbacteriaceae</taxon>
        <taxon>Leucobacter</taxon>
    </lineage>
</organism>
<evidence type="ECO:0000313" key="2">
    <source>
        <dbReference type="Proteomes" id="UP000295601"/>
    </source>
</evidence>
<dbReference type="OrthoDB" id="4381340at2"/>